<evidence type="ECO:0000313" key="2">
    <source>
        <dbReference type="EMBL" id="KAH7322712.1"/>
    </source>
</evidence>
<comment type="caution">
    <text evidence="2">The sequence shown here is derived from an EMBL/GenBank/DDBJ whole genome shotgun (WGS) entry which is preliminary data.</text>
</comment>
<proteinExistence type="predicted"/>
<feature type="compositionally biased region" description="Basic and acidic residues" evidence="1">
    <location>
        <begin position="127"/>
        <end position="159"/>
    </location>
</feature>
<dbReference type="Proteomes" id="UP000813444">
    <property type="component" value="Unassembled WGS sequence"/>
</dbReference>
<dbReference type="OrthoDB" id="5402033at2759"/>
<evidence type="ECO:0000256" key="1">
    <source>
        <dbReference type="SAM" id="MobiDB-lite"/>
    </source>
</evidence>
<protein>
    <submittedName>
        <fullName evidence="2">Uncharacterized protein</fullName>
    </submittedName>
</protein>
<gene>
    <name evidence="2" type="ORF">B0I35DRAFT_426303</name>
</gene>
<sequence length="296" mass="34232">MARRKATKYNIPFKDHTGRPALMSWLNAADEPSLPPLSSWVFYMVHPDFSLKDFDGDDFIFHVEDNDRYSGGACRTEFFLLPGATAEECVQHYRAEIEARGTIWRQVRQVAAAVEASKRRSARLKAKKEEQESQSHHDGNIKGSEAEPPKDQVSDSTRDQHLPGLVWAEEERDCLDIRYRGWFFLYPYADAQWGPDHKNRQVSAVMFDPIPNDLSELEEGEVYKFDPMQHPVHIKSFSLYHNPPRSQPGDPDYVEGLEYEGTKAVHWMGDRMHAKRWEEACNVSWNTALGMGWETW</sequence>
<feature type="region of interest" description="Disordered" evidence="1">
    <location>
        <begin position="121"/>
        <end position="159"/>
    </location>
</feature>
<name>A0A8K0WSY9_9HYPO</name>
<reference evidence="2" key="1">
    <citation type="journal article" date="2021" name="Nat. Commun.">
        <title>Genetic determinants of endophytism in the Arabidopsis root mycobiome.</title>
        <authorList>
            <person name="Mesny F."/>
            <person name="Miyauchi S."/>
            <person name="Thiergart T."/>
            <person name="Pickel B."/>
            <person name="Atanasova L."/>
            <person name="Karlsson M."/>
            <person name="Huettel B."/>
            <person name="Barry K.W."/>
            <person name="Haridas S."/>
            <person name="Chen C."/>
            <person name="Bauer D."/>
            <person name="Andreopoulos W."/>
            <person name="Pangilinan J."/>
            <person name="LaButti K."/>
            <person name="Riley R."/>
            <person name="Lipzen A."/>
            <person name="Clum A."/>
            <person name="Drula E."/>
            <person name="Henrissat B."/>
            <person name="Kohler A."/>
            <person name="Grigoriev I.V."/>
            <person name="Martin F.M."/>
            <person name="Hacquard S."/>
        </authorList>
    </citation>
    <scope>NUCLEOTIDE SEQUENCE</scope>
    <source>
        <strain evidence="2">MPI-CAGE-CH-0235</strain>
    </source>
</reference>
<dbReference type="AlphaFoldDB" id="A0A8K0WSY9"/>
<organism evidence="2 3">
    <name type="scientific">Stachybotrys elegans</name>
    <dbReference type="NCBI Taxonomy" id="80388"/>
    <lineage>
        <taxon>Eukaryota</taxon>
        <taxon>Fungi</taxon>
        <taxon>Dikarya</taxon>
        <taxon>Ascomycota</taxon>
        <taxon>Pezizomycotina</taxon>
        <taxon>Sordariomycetes</taxon>
        <taxon>Hypocreomycetidae</taxon>
        <taxon>Hypocreales</taxon>
        <taxon>Stachybotryaceae</taxon>
        <taxon>Stachybotrys</taxon>
    </lineage>
</organism>
<evidence type="ECO:0000313" key="3">
    <source>
        <dbReference type="Proteomes" id="UP000813444"/>
    </source>
</evidence>
<dbReference type="EMBL" id="JAGPNK010000004">
    <property type="protein sequence ID" value="KAH7322712.1"/>
    <property type="molecule type" value="Genomic_DNA"/>
</dbReference>
<accession>A0A8K0WSY9</accession>
<keyword evidence="3" id="KW-1185">Reference proteome</keyword>